<keyword evidence="2" id="KW-0472">Membrane</keyword>
<dbReference type="InterPro" id="IPR021765">
    <property type="entry name" value="UstYa-like"/>
</dbReference>
<proteinExistence type="inferred from homology"/>
<dbReference type="PANTHER" id="PTHR33365">
    <property type="entry name" value="YALI0B05434P"/>
    <property type="match status" value="1"/>
</dbReference>
<keyword evidence="4" id="KW-1185">Reference proteome</keyword>
<dbReference type="HOGENOM" id="CLU_042941_1_1_1"/>
<dbReference type="GO" id="GO:0043386">
    <property type="term" value="P:mycotoxin biosynthetic process"/>
    <property type="evidence" value="ECO:0007669"/>
    <property type="project" value="InterPro"/>
</dbReference>
<dbReference type="OrthoDB" id="3687641at2759"/>
<evidence type="ECO:0000313" key="3">
    <source>
        <dbReference type="EMBL" id="ESZ99048.1"/>
    </source>
</evidence>
<feature type="transmembrane region" description="Helical" evidence="2">
    <location>
        <begin position="74"/>
        <end position="97"/>
    </location>
</feature>
<evidence type="ECO:0000313" key="4">
    <source>
        <dbReference type="Proteomes" id="UP000019487"/>
    </source>
</evidence>
<comment type="similarity">
    <text evidence="1">Belongs to the ustYa family.</text>
</comment>
<evidence type="ECO:0000256" key="2">
    <source>
        <dbReference type="SAM" id="Phobius"/>
    </source>
</evidence>
<dbReference type="PANTHER" id="PTHR33365:SF6">
    <property type="entry name" value="OXIDASE USTYA"/>
    <property type="match status" value="1"/>
</dbReference>
<dbReference type="STRING" id="1432307.W9CSE9"/>
<comment type="caution">
    <text evidence="3">The sequence shown here is derived from an EMBL/GenBank/DDBJ whole genome shotgun (WGS) entry which is preliminary data.</text>
</comment>
<reference evidence="3 4" key="1">
    <citation type="journal article" date="2014" name="Genome Announc.">
        <title>Draft genome sequence of Sclerotinia borealis, a psychrophilic plant pathogenic fungus.</title>
        <authorList>
            <person name="Mardanov A.V."/>
            <person name="Beletsky A.V."/>
            <person name="Kadnikov V.V."/>
            <person name="Ignatov A.N."/>
            <person name="Ravin N.V."/>
        </authorList>
    </citation>
    <scope>NUCLEOTIDE SEQUENCE [LARGE SCALE GENOMIC DNA]</scope>
    <source>
        <strain evidence="4">F-4157</strain>
    </source>
</reference>
<accession>W9CSE9</accession>
<dbReference type="Proteomes" id="UP000019487">
    <property type="component" value="Unassembled WGS sequence"/>
</dbReference>
<evidence type="ECO:0000256" key="1">
    <source>
        <dbReference type="ARBA" id="ARBA00035112"/>
    </source>
</evidence>
<dbReference type="AlphaFoldDB" id="W9CSE9"/>
<keyword evidence="2" id="KW-0812">Transmembrane</keyword>
<keyword evidence="2" id="KW-1133">Transmembrane helix</keyword>
<organism evidence="3 4">
    <name type="scientific">Sclerotinia borealis (strain F-4128)</name>
    <dbReference type="NCBI Taxonomy" id="1432307"/>
    <lineage>
        <taxon>Eukaryota</taxon>
        <taxon>Fungi</taxon>
        <taxon>Dikarya</taxon>
        <taxon>Ascomycota</taxon>
        <taxon>Pezizomycotina</taxon>
        <taxon>Leotiomycetes</taxon>
        <taxon>Helotiales</taxon>
        <taxon>Sclerotiniaceae</taxon>
        <taxon>Sclerotinia</taxon>
    </lineage>
</organism>
<dbReference type="Pfam" id="PF11807">
    <property type="entry name" value="UstYa"/>
    <property type="match status" value="1"/>
</dbReference>
<gene>
    <name evidence="3" type="ORF">SBOR_0582</name>
</gene>
<protein>
    <submittedName>
        <fullName evidence="3">Uncharacterized protein</fullName>
    </submittedName>
</protein>
<sequence>MSNQSNNVNDRLFYDMENDPQMSEPTYHALQDEESSTDNLTCGRKPCDINTKRNSILFASWSGRRKIPVTWTTIILVTTLGASVMLNILIVMQFGVYKVIGSKFGSLYAGLVNDVQTPFSWNSPWNNPNDTERNKLWYESEDADKGIIAIDNNSKRTIYIAIDQYATGVSQSVNHQHVLHCLSTLRSEIICTADDTPRWTDSNGQKPGEGQERTCRDWSKLEAYVEEHTGCFKYIKPEAHNMSELERMKYCPNNSKYLPMIRQYFDLPKEWLPWPYVEQESFLTNSEILKERNST</sequence>
<name>W9CSE9_SCLBF</name>
<dbReference type="EMBL" id="AYSA01000025">
    <property type="protein sequence ID" value="ESZ99048.1"/>
    <property type="molecule type" value="Genomic_DNA"/>
</dbReference>